<gene>
    <name evidence="1" type="ORF">DQX05_02315</name>
</gene>
<organism evidence="1 2">
    <name type="scientific">Paenibacillus thiaminolyticus</name>
    <name type="common">Bacillus thiaminolyticus</name>
    <dbReference type="NCBI Taxonomy" id="49283"/>
    <lineage>
        <taxon>Bacteria</taxon>
        <taxon>Bacillati</taxon>
        <taxon>Bacillota</taxon>
        <taxon>Bacilli</taxon>
        <taxon>Bacillales</taxon>
        <taxon>Paenibacillaceae</taxon>
        <taxon>Paenibacillus</taxon>
    </lineage>
</organism>
<accession>A0A3A3H9F3</accession>
<dbReference type="Proteomes" id="UP000266177">
    <property type="component" value="Unassembled WGS sequence"/>
</dbReference>
<comment type="caution">
    <text evidence="1">The sequence shown here is derived from an EMBL/GenBank/DDBJ whole genome shotgun (WGS) entry which is preliminary data.</text>
</comment>
<sequence length="65" mass="7188">MERPGKKVQRQEIGSGRKDAAAALCPGRARLLSFVHHSGKGIKLIWKKSQIARNDDSVYISTTKP</sequence>
<evidence type="ECO:0000313" key="1">
    <source>
        <dbReference type="EMBL" id="RJG26877.1"/>
    </source>
</evidence>
<dbReference type="EMBL" id="QYZD01000001">
    <property type="protein sequence ID" value="RJG26877.1"/>
    <property type="molecule type" value="Genomic_DNA"/>
</dbReference>
<proteinExistence type="predicted"/>
<name>A0A3A3H9F3_PANTH</name>
<dbReference type="AlphaFoldDB" id="A0A3A3H9F3"/>
<evidence type="ECO:0000313" key="2">
    <source>
        <dbReference type="Proteomes" id="UP000266177"/>
    </source>
</evidence>
<protein>
    <submittedName>
        <fullName evidence="1">Uncharacterized protein</fullName>
    </submittedName>
</protein>
<reference evidence="1 2" key="1">
    <citation type="submission" date="2018-09" db="EMBL/GenBank/DDBJ databases">
        <title>Paenibacillus SK2017-BO5.</title>
        <authorList>
            <person name="Piskunova J.V."/>
            <person name="Dubiley S.A."/>
            <person name="Severinov K.V."/>
        </authorList>
    </citation>
    <scope>NUCLEOTIDE SEQUENCE [LARGE SCALE GENOMIC DNA]</scope>
    <source>
        <strain evidence="1 2">BO5</strain>
    </source>
</reference>